<dbReference type="InterPro" id="IPR001045">
    <property type="entry name" value="Spermi_synthase"/>
</dbReference>
<dbReference type="InterPro" id="IPR029063">
    <property type="entry name" value="SAM-dependent_MTases_sf"/>
</dbReference>
<evidence type="ECO:0000256" key="2">
    <source>
        <dbReference type="ARBA" id="ARBA00007867"/>
    </source>
</evidence>
<evidence type="ECO:0000259" key="14">
    <source>
        <dbReference type="PROSITE" id="PS51006"/>
    </source>
</evidence>
<sequence>MVNNNQNHPRGPRNDAMLLTIDAVPKGYSIDVRVFLAVITTTMALAFTAGVMIGPTDPKLVTPILTFLKVPLPELYALHEPLVMAKAKAIKTSINSSSLNIEAAPARKVAEETIDVSGSSTSKKAKEVIISASGEIAVAVHHHDAGDIIIKQPRRTPTDHVATLGYKIKEVHVNIDAPILEGTGDNVPYERDISYNNISHHEGRSGGKDQPLLRDQSNPSGQHLLVDIRNIEAAFLNSEGRLAEAMLESVKAGGLTMLSYHCHSLHPAGVSCVGVLLESHISFHTWPEEGVITLDMFTTSEKPLLPLLPKIEELFGIPRIDPETGLEEEVVTLWSHELRGFRTEDVRKANHLDGQSDLANWVTSPLDVVYKKQIVGIQTEHQRIDIWDVRERDETPSYYDGLELGLEPDDPRWLSNEHTSPTRLFFLNGALQVISKSEKEYHESLVQPAMFAHPSPKSVAIIGGGEGATLREVLRHKSVENVAMIEINEMVVEVSKEFMPYLSNCTDIVGSAPSCFDDSRANVIFADAFKYFVDNQIKGEYDVLIVDAMDPEGHDEFTDSEVINALVNSLTPNGVMAVQIGYAPSILDPPADKGMNRKRELLINNLESAPGISSIHIYEEGHCGYWEPRAFLVACRDVSCRKYWYAETDEVDYQVHVRIGVTRSGERSLMHFDGATQRSFHAPPRAWETIYCLREPQPFECSYRGLDLDKQLFEYVPEDEEASAFEIRPTKTTGENGDVKDGAVVYAKVDIPVGSYIMPTHLAASFEVSDESIENISGEPTAEVEGLGRAIVIDDFIEFIDTYGHPSLQVGSGRNFVEIGGSLVIRTSDDANEANVRRWIPNHPEGGRPKYSPVYDRHRHSFDVFLVASRDIKAGEEIVKPLSLWEI</sequence>
<keyword evidence="13" id="KW-1133">Transmembrane helix</keyword>
<evidence type="ECO:0000256" key="6">
    <source>
        <dbReference type="ARBA" id="ARBA00023115"/>
    </source>
</evidence>
<evidence type="ECO:0000256" key="4">
    <source>
        <dbReference type="ARBA" id="ARBA00022793"/>
    </source>
</evidence>
<dbReference type="NCBIfam" id="TIGR03330">
    <property type="entry name" value="SAM_DCase_Bsu"/>
    <property type="match status" value="1"/>
</dbReference>
<dbReference type="GO" id="GO:0006596">
    <property type="term" value="P:polyamine biosynthetic process"/>
    <property type="evidence" value="ECO:0007669"/>
    <property type="project" value="UniProtKB-UniRule"/>
</dbReference>
<dbReference type="Proteomes" id="UP001530377">
    <property type="component" value="Unassembled WGS sequence"/>
</dbReference>
<proteinExistence type="inferred from homology"/>
<dbReference type="PROSITE" id="PS01330">
    <property type="entry name" value="PABS_1"/>
    <property type="match status" value="1"/>
</dbReference>
<keyword evidence="6 11" id="KW-0620">Polyamine biosynthesis</keyword>
<feature type="active site" description="Proton acceptor" evidence="11">
    <location>
        <position position="547"/>
    </location>
</feature>
<evidence type="ECO:0000256" key="11">
    <source>
        <dbReference type="PROSITE-ProRule" id="PRU00354"/>
    </source>
</evidence>
<keyword evidence="8" id="KW-0456">Lyase</keyword>
<keyword evidence="13" id="KW-0812">Transmembrane</keyword>
<feature type="region of interest" description="Disordered" evidence="12">
    <location>
        <begin position="197"/>
        <end position="216"/>
    </location>
</feature>
<dbReference type="PANTHER" id="PTHR11558:SF11">
    <property type="entry name" value="SPERMIDINE SYNTHASE"/>
    <property type="match status" value="1"/>
</dbReference>
<protein>
    <recommendedName>
        <fullName evidence="14">PABS domain-containing protein</fullName>
    </recommendedName>
</protein>
<evidence type="ECO:0000256" key="1">
    <source>
        <dbReference type="ARBA" id="ARBA00001928"/>
    </source>
</evidence>
<dbReference type="GO" id="GO:0016740">
    <property type="term" value="F:transferase activity"/>
    <property type="evidence" value="ECO:0007669"/>
    <property type="project" value="UniProtKB-UniRule"/>
</dbReference>
<comment type="similarity">
    <text evidence="2">Belongs to the spermidine/spermine synthase family.</text>
</comment>
<gene>
    <name evidence="15" type="ORF">ACHAXA_004347</name>
</gene>
<dbReference type="InterPro" id="IPR030374">
    <property type="entry name" value="PABS"/>
</dbReference>
<keyword evidence="13" id="KW-0472">Membrane</keyword>
<dbReference type="InterPro" id="IPR017716">
    <property type="entry name" value="S-AdoMet_deCOase_pro-enz"/>
</dbReference>
<evidence type="ECO:0000256" key="13">
    <source>
        <dbReference type="SAM" id="Phobius"/>
    </source>
</evidence>
<dbReference type="Pfam" id="PF02675">
    <property type="entry name" value="AdoMet_dc"/>
    <property type="match status" value="1"/>
</dbReference>
<reference evidence="15 16" key="1">
    <citation type="submission" date="2024-10" db="EMBL/GenBank/DDBJ databases">
        <title>Updated reference genomes for cyclostephanoid diatoms.</title>
        <authorList>
            <person name="Roberts W.R."/>
            <person name="Alverson A.J."/>
        </authorList>
    </citation>
    <scope>NUCLEOTIDE SEQUENCE [LARGE SCALE GENOMIC DNA]</scope>
    <source>
        <strain evidence="15 16">AJA228-03</strain>
    </source>
</reference>
<dbReference type="HAMAP" id="MF_00198">
    <property type="entry name" value="Spermidine_synth"/>
    <property type="match status" value="1"/>
</dbReference>
<keyword evidence="3 11" id="KW-0808">Transferase</keyword>
<keyword evidence="9" id="KW-0704">Schiff base</keyword>
<dbReference type="EMBL" id="JALLPB020000020">
    <property type="protein sequence ID" value="KAL3826510.1"/>
    <property type="molecule type" value="Genomic_DNA"/>
</dbReference>
<dbReference type="InterPro" id="IPR030373">
    <property type="entry name" value="PABS_CS"/>
</dbReference>
<evidence type="ECO:0000256" key="10">
    <source>
        <dbReference type="ARBA" id="ARBA00023317"/>
    </source>
</evidence>
<keyword evidence="10" id="KW-0670">Pyruvate</keyword>
<evidence type="ECO:0000256" key="9">
    <source>
        <dbReference type="ARBA" id="ARBA00023270"/>
    </source>
</evidence>
<dbReference type="SUPFAM" id="SSF56276">
    <property type="entry name" value="S-adenosylmethionine decarboxylase"/>
    <property type="match status" value="1"/>
</dbReference>
<accession>A0ABD3SQ58</accession>
<evidence type="ECO:0000256" key="5">
    <source>
        <dbReference type="ARBA" id="ARBA00022813"/>
    </source>
</evidence>
<feature type="compositionally biased region" description="Basic and acidic residues" evidence="12">
    <location>
        <begin position="197"/>
        <end position="207"/>
    </location>
</feature>
<evidence type="ECO:0000256" key="3">
    <source>
        <dbReference type="ARBA" id="ARBA00022679"/>
    </source>
</evidence>
<keyword evidence="16" id="KW-1185">Reference proteome</keyword>
<dbReference type="Pfam" id="PF01564">
    <property type="entry name" value="Spermine_synth"/>
    <property type="match status" value="1"/>
</dbReference>
<keyword evidence="7" id="KW-0865">Zymogen</keyword>
<dbReference type="GO" id="GO:0016831">
    <property type="term" value="F:carboxy-lyase activity"/>
    <property type="evidence" value="ECO:0007669"/>
    <property type="project" value="UniProtKB-KW"/>
</dbReference>
<evidence type="ECO:0000313" key="15">
    <source>
        <dbReference type="EMBL" id="KAL3826510.1"/>
    </source>
</evidence>
<dbReference type="InterPro" id="IPR003826">
    <property type="entry name" value="AdoMetDC_fam_prok"/>
</dbReference>
<evidence type="ECO:0000313" key="16">
    <source>
        <dbReference type="Proteomes" id="UP001530377"/>
    </source>
</evidence>
<evidence type="ECO:0000256" key="8">
    <source>
        <dbReference type="ARBA" id="ARBA00023239"/>
    </source>
</evidence>
<comment type="cofactor">
    <cofactor evidence="1">
        <name>pyruvate</name>
        <dbReference type="ChEBI" id="CHEBI:15361"/>
    </cofactor>
</comment>
<dbReference type="PANTHER" id="PTHR11558">
    <property type="entry name" value="SPERMIDINE/SPERMINE SYNTHASE"/>
    <property type="match status" value="1"/>
</dbReference>
<organism evidence="15 16">
    <name type="scientific">Cyclostephanos tholiformis</name>
    <dbReference type="NCBI Taxonomy" id="382380"/>
    <lineage>
        <taxon>Eukaryota</taxon>
        <taxon>Sar</taxon>
        <taxon>Stramenopiles</taxon>
        <taxon>Ochrophyta</taxon>
        <taxon>Bacillariophyta</taxon>
        <taxon>Coscinodiscophyceae</taxon>
        <taxon>Thalassiosirophycidae</taxon>
        <taxon>Stephanodiscales</taxon>
        <taxon>Stephanodiscaceae</taxon>
        <taxon>Cyclostephanos</taxon>
    </lineage>
</organism>
<keyword evidence="5" id="KW-0068">Autocatalytic cleavage</keyword>
<feature type="domain" description="PABS" evidence="14">
    <location>
        <begin position="375"/>
        <end position="629"/>
    </location>
</feature>
<comment type="caution">
    <text evidence="15">The sequence shown here is derived from an EMBL/GenBank/DDBJ whole genome shotgun (WGS) entry which is preliminary data.</text>
</comment>
<dbReference type="AlphaFoldDB" id="A0ABD3SQ58"/>
<evidence type="ECO:0000256" key="7">
    <source>
        <dbReference type="ARBA" id="ARBA00023145"/>
    </source>
</evidence>
<dbReference type="CDD" id="cd02440">
    <property type="entry name" value="AdoMet_MTases"/>
    <property type="match status" value="1"/>
</dbReference>
<feature type="transmembrane region" description="Helical" evidence="13">
    <location>
        <begin position="34"/>
        <end position="54"/>
    </location>
</feature>
<keyword evidence="4" id="KW-0210">Decarboxylase</keyword>
<dbReference type="InterPro" id="IPR016067">
    <property type="entry name" value="S-AdoMet_deCO2ase_core"/>
</dbReference>
<dbReference type="Gene3D" id="3.40.50.150">
    <property type="entry name" value="Vaccinia Virus protein VP39"/>
    <property type="match status" value="1"/>
</dbReference>
<dbReference type="PROSITE" id="PS51006">
    <property type="entry name" value="PABS_2"/>
    <property type="match status" value="1"/>
</dbReference>
<name>A0ABD3SQ58_9STRA</name>
<evidence type="ECO:0000256" key="12">
    <source>
        <dbReference type="SAM" id="MobiDB-lite"/>
    </source>
</evidence>
<dbReference type="SUPFAM" id="SSF53335">
    <property type="entry name" value="S-adenosyl-L-methionine-dependent methyltransferases"/>
    <property type="match status" value="1"/>
</dbReference>
<dbReference type="Gene3D" id="3.60.90.10">
    <property type="entry name" value="S-adenosylmethionine decarboxylase"/>
    <property type="match status" value="1"/>
</dbReference>